<feature type="transmembrane region" description="Helical" evidence="1">
    <location>
        <begin position="459"/>
        <end position="479"/>
    </location>
</feature>
<feature type="transmembrane region" description="Helical" evidence="1">
    <location>
        <begin position="430"/>
        <end position="452"/>
    </location>
</feature>
<keyword evidence="1" id="KW-0812">Transmembrane</keyword>
<dbReference type="EMBL" id="ODYU01004743">
    <property type="protein sequence ID" value="SOQ44945.1"/>
    <property type="molecule type" value="Genomic_DNA"/>
</dbReference>
<dbReference type="SUPFAM" id="SSF103473">
    <property type="entry name" value="MFS general substrate transporter"/>
    <property type="match status" value="1"/>
</dbReference>
<feature type="transmembrane region" description="Helical" evidence="1">
    <location>
        <begin position="393"/>
        <end position="410"/>
    </location>
</feature>
<keyword evidence="1" id="KW-0472">Membrane</keyword>
<name>A0A2H1VVT2_SPOFR</name>
<feature type="transmembrane region" description="Helical" evidence="1">
    <location>
        <begin position="101"/>
        <end position="120"/>
    </location>
</feature>
<feature type="transmembrane region" description="Helical" evidence="1">
    <location>
        <begin position="132"/>
        <end position="150"/>
    </location>
</feature>
<proteinExistence type="predicted"/>
<gene>
    <name evidence="2" type="ORF">SFRICE_004038</name>
</gene>
<dbReference type="InterPro" id="IPR036259">
    <property type="entry name" value="MFS_trans_sf"/>
</dbReference>
<dbReference type="InterPro" id="IPR011701">
    <property type="entry name" value="MFS"/>
</dbReference>
<dbReference type="GO" id="GO:0008028">
    <property type="term" value="F:monocarboxylic acid transmembrane transporter activity"/>
    <property type="evidence" value="ECO:0007669"/>
    <property type="project" value="TreeGrafter"/>
</dbReference>
<keyword evidence="1" id="KW-1133">Transmembrane helix</keyword>
<feature type="transmembrane region" description="Helical" evidence="1">
    <location>
        <begin position="221"/>
        <end position="240"/>
    </location>
</feature>
<protein>
    <submittedName>
        <fullName evidence="2">SFRICE_004038</fullName>
    </submittedName>
</protein>
<feature type="transmembrane region" description="Helical" evidence="1">
    <location>
        <begin position="61"/>
        <end position="81"/>
    </location>
</feature>
<accession>A0A2H1VVT2</accession>
<dbReference type="Gene3D" id="1.20.1250.20">
    <property type="entry name" value="MFS general substrate transporter like domains"/>
    <property type="match status" value="2"/>
</dbReference>
<feature type="transmembrane region" description="Helical" evidence="1">
    <location>
        <begin position="371"/>
        <end position="388"/>
    </location>
</feature>
<sequence>MFLFITGIRPVQLRRLYKTVYHSVCEMGESNNVNSVEEVLQPKRETLRSVKDAEKKVDRNSWGYVVGFGTIITFIAGIGHVNSFGLIYNDFINETQSTAKSLTSAHGVFSIMLAIGGIILNSITKKYSLRTGGLIGAVLLCTGSFSTVFISNTNQLPITFGVFQGIGFGIMVPVCYSTLNYYFVRRRTTVMSICKAIQGVLLMWYPQLIKKIMSVYGFRETLFLLAGMSLHTFPGMLSMITDKKKPRNIRTASDLENGKQCGNEDLLLSKDNADLKEDHNKSVIAKIRQKIEEILNFKILKDVVYCNICLGQSFVNFSDLTFFILQPMLLFQYGYDRTQVAMCISICAAADVGGRFALAIISSIFHINTRMLFYLATLLTFLIRLLMLQITQFLWMATVTGALGVLRAWLHVASPLLVSNHVSHEDFPGAYAMYMLAAGTVNVTFSPVIGLLKDVYQDYVPAFYALTLCCIPCLLFWPIEYVIKTK</sequence>
<dbReference type="InterPro" id="IPR050327">
    <property type="entry name" value="Proton-linked_MCT"/>
</dbReference>
<reference evidence="2" key="1">
    <citation type="submission" date="2016-07" db="EMBL/GenBank/DDBJ databases">
        <authorList>
            <person name="Bretaudeau A."/>
        </authorList>
    </citation>
    <scope>NUCLEOTIDE SEQUENCE</scope>
    <source>
        <strain evidence="2">Rice</strain>
        <tissue evidence="2">Whole body</tissue>
    </source>
</reference>
<dbReference type="PANTHER" id="PTHR11360">
    <property type="entry name" value="MONOCARBOXYLATE TRANSPORTER"/>
    <property type="match status" value="1"/>
</dbReference>
<feature type="transmembrane region" description="Helical" evidence="1">
    <location>
        <begin position="162"/>
        <end position="183"/>
    </location>
</feature>
<organism evidence="2">
    <name type="scientific">Spodoptera frugiperda</name>
    <name type="common">Fall armyworm</name>
    <dbReference type="NCBI Taxonomy" id="7108"/>
    <lineage>
        <taxon>Eukaryota</taxon>
        <taxon>Metazoa</taxon>
        <taxon>Ecdysozoa</taxon>
        <taxon>Arthropoda</taxon>
        <taxon>Hexapoda</taxon>
        <taxon>Insecta</taxon>
        <taxon>Pterygota</taxon>
        <taxon>Neoptera</taxon>
        <taxon>Endopterygota</taxon>
        <taxon>Lepidoptera</taxon>
        <taxon>Glossata</taxon>
        <taxon>Ditrysia</taxon>
        <taxon>Noctuoidea</taxon>
        <taxon>Noctuidae</taxon>
        <taxon>Amphipyrinae</taxon>
        <taxon>Spodoptera</taxon>
    </lineage>
</organism>
<evidence type="ECO:0000256" key="1">
    <source>
        <dbReference type="SAM" id="Phobius"/>
    </source>
</evidence>
<feature type="transmembrane region" description="Helical" evidence="1">
    <location>
        <begin position="190"/>
        <end position="209"/>
    </location>
</feature>
<dbReference type="Pfam" id="PF07690">
    <property type="entry name" value="MFS_1"/>
    <property type="match status" value="1"/>
</dbReference>
<evidence type="ECO:0000313" key="2">
    <source>
        <dbReference type="EMBL" id="SOQ44945.1"/>
    </source>
</evidence>
<dbReference type="PANTHER" id="PTHR11360:SF309">
    <property type="entry name" value="MONOCARBOXYLATE TRANSPORTER 7-LIKE PROTEIN"/>
    <property type="match status" value="1"/>
</dbReference>
<dbReference type="AlphaFoldDB" id="A0A2H1VVT2"/>